<dbReference type="AlphaFoldDB" id="A0A6J4S979"/>
<protein>
    <submittedName>
        <fullName evidence="2">Uncharacterized protein</fullName>
    </submittedName>
</protein>
<organism evidence="2">
    <name type="scientific">uncultured Solirubrobacteraceae bacterium</name>
    <dbReference type="NCBI Taxonomy" id="1162706"/>
    <lineage>
        <taxon>Bacteria</taxon>
        <taxon>Bacillati</taxon>
        <taxon>Actinomycetota</taxon>
        <taxon>Thermoleophilia</taxon>
        <taxon>Solirubrobacterales</taxon>
        <taxon>Solirubrobacteraceae</taxon>
        <taxon>environmental samples</taxon>
    </lineage>
</organism>
<name>A0A6J4S979_9ACTN</name>
<proteinExistence type="predicted"/>
<evidence type="ECO:0000313" key="2">
    <source>
        <dbReference type="EMBL" id="CAA9492856.1"/>
    </source>
</evidence>
<evidence type="ECO:0000256" key="1">
    <source>
        <dbReference type="SAM" id="MobiDB-lite"/>
    </source>
</evidence>
<dbReference type="EMBL" id="CADCVQ010000066">
    <property type="protein sequence ID" value="CAA9492856.1"/>
    <property type="molecule type" value="Genomic_DNA"/>
</dbReference>
<accession>A0A6J4S979</accession>
<reference evidence="2" key="1">
    <citation type="submission" date="2020-02" db="EMBL/GenBank/DDBJ databases">
        <authorList>
            <person name="Meier V. D."/>
        </authorList>
    </citation>
    <scope>NUCLEOTIDE SEQUENCE</scope>
    <source>
        <strain evidence="2">AVDCRST_MAG67</strain>
    </source>
</reference>
<sequence>MTDADHIADLRADAHYARERYDLYRAKTYGSRPTSLTRLRELERVSQAAEARLRHAEQEAAPPGDAPGR</sequence>
<gene>
    <name evidence="2" type="ORF">AVDCRST_MAG67-1454</name>
</gene>
<feature type="region of interest" description="Disordered" evidence="1">
    <location>
        <begin position="50"/>
        <end position="69"/>
    </location>
</feature>